<evidence type="ECO:0000313" key="1">
    <source>
        <dbReference type="EMBL" id="PVE47743.1"/>
    </source>
</evidence>
<accession>A0A2T7USM6</accession>
<protein>
    <recommendedName>
        <fullName evidence="3">Glycosyl hydrolase family 43</fullName>
    </recommendedName>
</protein>
<gene>
    <name evidence="1" type="ORF">DDE23_09905</name>
</gene>
<organism evidence="1 2">
    <name type="scientific">Pararhodobacter aggregans</name>
    <dbReference type="NCBI Taxonomy" id="404875"/>
    <lineage>
        <taxon>Bacteria</taxon>
        <taxon>Pseudomonadati</taxon>
        <taxon>Pseudomonadota</taxon>
        <taxon>Alphaproteobacteria</taxon>
        <taxon>Rhodobacterales</taxon>
        <taxon>Paracoccaceae</taxon>
        <taxon>Pararhodobacter</taxon>
    </lineage>
</organism>
<dbReference type="OrthoDB" id="1413930at2"/>
<evidence type="ECO:0000313" key="2">
    <source>
        <dbReference type="Proteomes" id="UP000244810"/>
    </source>
</evidence>
<evidence type="ECO:0008006" key="3">
    <source>
        <dbReference type="Google" id="ProtNLM"/>
    </source>
</evidence>
<keyword evidence="2" id="KW-1185">Reference proteome</keyword>
<proteinExistence type="predicted"/>
<dbReference type="Gene3D" id="2.115.10.20">
    <property type="entry name" value="Glycosyl hydrolase domain, family 43"/>
    <property type="match status" value="1"/>
</dbReference>
<dbReference type="SUPFAM" id="SSF75005">
    <property type="entry name" value="Arabinanase/levansucrase/invertase"/>
    <property type="match status" value="1"/>
</dbReference>
<sequence>MLTAHRLLDAPIITKGMDARMGSNINGPSAIRVPDWVPNPLGRYYLYFAHHRGDYIRLAYAEEPTGPWTVYEPGVLPLALSGFSHHLASPEVVIDHQARRIRLFYHGGDEIKFQFTRLADSSDGLVFTGGRENLMNPYVRIFRHGGWTYAIGMPGQFYRSKDGRTAWQIGPRLFTPDMRHSAVRVVGDILTVIWSNRGDAPESLWQCEIDLTPDWMSWSEGPHRLLLAPERDWEGAQLPIAPSVIGPVDEPVNQLRDPAILEDEGRLFLFYSVAGEWGIAVAQLTETSLA</sequence>
<name>A0A2T7USM6_9RHOB</name>
<dbReference type="AlphaFoldDB" id="A0A2T7USM6"/>
<reference evidence="1 2" key="1">
    <citation type="journal article" date="2011" name="Syst. Appl. Microbiol.">
        <title>Defluviimonas denitrificans gen. nov., sp. nov., and Pararhodobacter aggregans gen. nov., sp. nov., non-phototrophic Rhodobacteraceae from the biofilter of a marine aquaculture.</title>
        <authorList>
            <person name="Foesel B.U."/>
            <person name="Drake H.L."/>
            <person name="Schramm A."/>
        </authorList>
    </citation>
    <scope>NUCLEOTIDE SEQUENCE [LARGE SCALE GENOMIC DNA]</scope>
    <source>
        <strain evidence="1 2">D1-19</strain>
    </source>
</reference>
<dbReference type="InterPro" id="IPR023296">
    <property type="entry name" value="Glyco_hydro_beta-prop_sf"/>
</dbReference>
<comment type="caution">
    <text evidence="1">The sequence shown here is derived from an EMBL/GenBank/DDBJ whole genome shotgun (WGS) entry which is preliminary data.</text>
</comment>
<dbReference type="Proteomes" id="UP000244810">
    <property type="component" value="Unassembled WGS sequence"/>
</dbReference>
<dbReference type="EMBL" id="QDDR01000004">
    <property type="protein sequence ID" value="PVE47743.1"/>
    <property type="molecule type" value="Genomic_DNA"/>
</dbReference>